<dbReference type="SFLD" id="SFLDG01065">
    <property type="entry name" value="anaerobic_coproporphyrinogen-I"/>
    <property type="match status" value="1"/>
</dbReference>
<gene>
    <name evidence="9" type="ORF">B1B_01742</name>
</gene>
<dbReference type="InterPro" id="IPR010723">
    <property type="entry name" value="HemN_C"/>
</dbReference>
<dbReference type="SFLD" id="SFLDF00288">
    <property type="entry name" value="HemN-like__clustered_with_nucl"/>
    <property type="match status" value="1"/>
</dbReference>
<dbReference type="InterPro" id="IPR013785">
    <property type="entry name" value="Aldolase_TIM"/>
</dbReference>
<dbReference type="GO" id="GO:0004109">
    <property type="term" value="F:coproporphyrinogen oxidase activity"/>
    <property type="evidence" value="ECO:0007669"/>
    <property type="project" value="InterPro"/>
</dbReference>
<evidence type="ECO:0000256" key="6">
    <source>
        <dbReference type="ARBA" id="ARBA00023014"/>
    </source>
</evidence>
<dbReference type="GO" id="GO:0006779">
    <property type="term" value="P:porphyrin-containing compound biosynthetic process"/>
    <property type="evidence" value="ECO:0007669"/>
    <property type="project" value="InterPro"/>
</dbReference>
<protein>
    <submittedName>
        <fullName evidence="9">Oxygen-independent coproporphyrinogen III oxidase</fullName>
        <ecNumber evidence="9">1.3.99.-</ecNumber>
    </submittedName>
</protein>
<keyword evidence="5" id="KW-0408">Iron</keyword>
<dbReference type="EC" id="1.3.99.-" evidence="9"/>
<reference evidence="9" key="1">
    <citation type="submission" date="2013-08" db="EMBL/GenBank/DDBJ databases">
        <authorList>
            <person name="Mendez C."/>
            <person name="Richter M."/>
            <person name="Ferrer M."/>
            <person name="Sanchez J."/>
        </authorList>
    </citation>
    <scope>NUCLEOTIDE SEQUENCE</scope>
</reference>
<reference evidence="9" key="2">
    <citation type="journal article" date="2014" name="ISME J.">
        <title>Microbial stratification in low pH oxic and suboxic macroscopic growths along an acid mine drainage.</title>
        <authorList>
            <person name="Mendez-Garcia C."/>
            <person name="Mesa V."/>
            <person name="Sprenger R.R."/>
            <person name="Richter M."/>
            <person name="Diez M.S."/>
            <person name="Solano J."/>
            <person name="Bargiela R."/>
            <person name="Golyshina O.V."/>
            <person name="Manteca A."/>
            <person name="Ramos J.L."/>
            <person name="Gallego J.R."/>
            <person name="Llorente I."/>
            <person name="Martins Dos Santos V.A."/>
            <person name="Jensen O.N."/>
            <person name="Pelaez A.I."/>
            <person name="Sanchez J."/>
            <person name="Ferrer M."/>
        </authorList>
    </citation>
    <scope>NUCLEOTIDE SEQUENCE</scope>
</reference>
<keyword evidence="3" id="KW-0949">S-adenosyl-L-methionine</keyword>
<dbReference type="GO" id="GO:0051539">
    <property type="term" value="F:4 iron, 4 sulfur cluster binding"/>
    <property type="evidence" value="ECO:0007669"/>
    <property type="project" value="InterPro"/>
</dbReference>
<dbReference type="NCBIfam" id="TIGR00539">
    <property type="entry name" value="hemN_rel"/>
    <property type="match status" value="1"/>
</dbReference>
<organism evidence="9">
    <name type="scientific">mine drainage metagenome</name>
    <dbReference type="NCBI Taxonomy" id="410659"/>
    <lineage>
        <taxon>unclassified sequences</taxon>
        <taxon>metagenomes</taxon>
        <taxon>ecological metagenomes</taxon>
    </lineage>
</organism>
<evidence type="ECO:0000256" key="5">
    <source>
        <dbReference type="ARBA" id="ARBA00023004"/>
    </source>
</evidence>
<comment type="similarity">
    <text evidence="1">Belongs to the anaerobic coproporphyrinogen-III oxidase family. HemW subfamily.</text>
</comment>
<proteinExistence type="inferred from homology"/>
<evidence type="ECO:0000256" key="4">
    <source>
        <dbReference type="ARBA" id="ARBA00022723"/>
    </source>
</evidence>
<keyword evidence="2" id="KW-0349">Heme</keyword>
<dbReference type="InterPro" id="IPR007197">
    <property type="entry name" value="rSAM"/>
</dbReference>
<accession>T1D4F5</accession>
<dbReference type="SFLD" id="SFLDS00029">
    <property type="entry name" value="Radical_SAM"/>
    <property type="match status" value="1"/>
</dbReference>
<dbReference type="SFLD" id="SFLDG01082">
    <property type="entry name" value="B12-binding_domain_containing"/>
    <property type="match status" value="1"/>
</dbReference>
<dbReference type="SFLD" id="SFLDF00562">
    <property type="entry name" value="HemN-like__clustered_with_heat"/>
    <property type="match status" value="1"/>
</dbReference>
<keyword evidence="6" id="KW-0411">Iron-sulfur</keyword>
<dbReference type="InterPro" id="IPR006638">
    <property type="entry name" value="Elp3/MiaA/NifB-like_rSAM"/>
</dbReference>
<dbReference type="InterPro" id="IPR004559">
    <property type="entry name" value="HemW-like"/>
</dbReference>
<comment type="caution">
    <text evidence="9">The sequence shown here is derived from an EMBL/GenBank/DDBJ whole genome shotgun (WGS) entry which is preliminary data.</text>
</comment>
<dbReference type="AlphaFoldDB" id="T1D4F5"/>
<dbReference type="EMBL" id="AUZY01001072">
    <property type="protein sequence ID" value="EQD76384.1"/>
    <property type="molecule type" value="Genomic_DNA"/>
</dbReference>
<dbReference type="InterPro" id="IPR034505">
    <property type="entry name" value="Coproporphyrinogen-III_oxidase"/>
</dbReference>
<evidence type="ECO:0000256" key="3">
    <source>
        <dbReference type="ARBA" id="ARBA00022691"/>
    </source>
</evidence>
<dbReference type="GO" id="GO:0005737">
    <property type="term" value="C:cytoplasm"/>
    <property type="evidence" value="ECO:0007669"/>
    <property type="project" value="InterPro"/>
</dbReference>
<evidence type="ECO:0000256" key="7">
    <source>
        <dbReference type="ARBA" id="ARBA00023186"/>
    </source>
</evidence>
<sequence length="408" mass="46064">MPETQTHVMMAAMLLHPNDGTSPSAQEEWGLYIHLPWCVRKCPYCDFNSHRVPEHIPETRYVTALCQEMERASPRFQNRPLVSIFLGGGTPSLFSPVAIERILKQARQSFSVATDIEVTIEANPGTAEAERFKGYRDAGVTRLSLGVQSFDNERLLALGRIHTAEQARAAYRMGRDAGFLAINVDLMYGLPGQTLMGAQSDLAEALDFAPEHLSYYQLTLEEGTPFFRRPPMRPDETVLTYIEDMAWARFAAAGYERYEVSAYSKGIRNACRHNLGYWRYKDYLGIGAGAHSKFRDPDGTRRQIRTRFPASYLAAIESNQTGYEERQLDQAEIRFEFFLNALRLREGFSPELYQQQTGETFTSIAGMLRELTDLGLLEVADHNIRATGRGYAILDDVVAYFLPPQATG</sequence>
<feature type="domain" description="Radical SAM core" evidence="8">
    <location>
        <begin position="23"/>
        <end position="256"/>
    </location>
</feature>
<dbReference type="CDD" id="cd01335">
    <property type="entry name" value="Radical_SAM"/>
    <property type="match status" value="1"/>
</dbReference>
<dbReference type="PROSITE" id="PS51918">
    <property type="entry name" value="RADICAL_SAM"/>
    <property type="match status" value="1"/>
</dbReference>
<keyword evidence="7" id="KW-0143">Chaperone</keyword>
<evidence type="ECO:0000313" key="9">
    <source>
        <dbReference type="EMBL" id="EQD76384.1"/>
    </source>
</evidence>
<dbReference type="PANTHER" id="PTHR13932:SF5">
    <property type="entry name" value="RADICAL S-ADENOSYL METHIONINE DOMAIN-CONTAINING PROTEIN 1, MITOCHONDRIAL"/>
    <property type="match status" value="1"/>
</dbReference>
<dbReference type="SMART" id="SM00729">
    <property type="entry name" value="Elp3"/>
    <property type="match status" value="1"/>
</dbReference>
<evidence type="ECO:0000256" key="1">
    <source>
        <dbReference type="ARBA" id="ARBA00006100"/>
    </source>
</evidence>
<dbReference type="GO" id="GO:0046872">
    <property type="term" value="F:metal ion binding"/>
    <property type="evidence" value="ECO:0007669"/>
    <property type="project" value="UniProtKB-KW"/>
</dbReference>
<name>T1D4F5_9ZZZZ</name>
<evidence type="ECO:0000256" key="2">
    <source>
        <dbReference type="ARBA" id="ARBA00022617"/>
    </source>
</evidence>
<dbReference type="Pfam" id="PF06969">
    <property type="entry name" value="HemN_C"/>
    <property type="match status" value="1"/>
</dbReference>
<keyword evidence="4" id="KW-0479">Metal-binding</keyword>
<evidence type="ECO:0000259" key="8">
    <source>
        <dbReference type="PROSITE" id="PS51918"/>
    </source>
</evidence>
<dbReference type="SUPFAM" id="SSF102114">
    <property type="entry name" value="Radical SAM enzymes"/>
    <property type="match status" value="1"/>
</dbReference>
<dbReference type="PANTHER" id="PTHR13932">
    <property type="entry name" value="COPROPORPHYRINIGEN III OXIDASE"/>
    <property type="match status" value="1"/>
</dbReference>
<dbReference type="Gene3D" id="3.20.20.70">
    <property type="entry name" value="Aldolase class I"/>
    <property type="match status" value="1"/>
</dbReference>
<dbReference type="InterPro" id="IPR058240">
    <property type="entry name" value="rSAM_sf"/>
</dbReference>
<dbReference type="Pfam" id="PF04055">
    <property type="entry name" value="Radical_SAM"/>
    <property type="match status" value="1"/>
</dbReference>
<keyword evidence="9" id="KW-0560">Oxidoreductase</keyword>